<feature type="transmembrane region" description="Helical" evidence="1">
    <location>
        <begin position="124"/>
        <end position="147"/>
    </location>
</feature>
<keyword evidence="1" id="KW-0812">Transmembrane</keyword>
<dbReference type="AlphaFoldDB" id="A0A914E8U2"/>
<dbReference type="Proteomes" id="UP000887540">
    <property type="component" value="Unplaced"/>
</dbReference>
<dbReference type="PROSITE" id="PS50041">
    <property type="entry name" value="C_TYPE_LECTIN_2"/>
    <property type="match status" value="1"/>
</dbReference>
<dbReference type="InterPro" id="IPR001304">
    <property type="entry name" value="C-type_lectin-like"/>
</dbReference>
<dbReference type="InterPro" id="IPR016187">
    <property type="entry name" value="CTDL_fold"/>
</dbReference>
<proteinExistence type="predicted"/>
<dbReference type="InterPro" id="IPR016186">
    <property type="entry name" value="C-type_lectin-like/link_sf"/>
</dbReference>
<accession>A0A914E8U2</accession>
<sequence>MLVKLGPHVINSLRLVSIKKTMHWWIGGIEYWIGLNSQVSCSVPNWIWDVPSGTLTLSQTNYSNWVKDETGLNGGCKCVADRNSSNEDHGWRIANCTNDLKYFACMKPATMVAVDMYSSRKLPMFLYFLFAIALILLFLLLIGYLYYRFIYQRNRNYNGRPKIDGCTSSTESGITEVAQRTSFSSTYEAICGKDLLTKSSSEKQFEEAKDFLSKIKLINNSLIDSNTNININVPKTSNVNINIRITD</sequence>
<protein>
    <submittedName>
        <fullName evidence="4">C-type lectin domain-containing protein</fullName>
    </submittedName>
</protein>
<dbReference type="CDD" id="cd00037">
    <property type="entry name" value="CLECT"/>
    <property type="match status" value="1"/>
</dbReference>
<feature type="domain" description="C-type lectin" evidence="2">
    <location>
        <begin position="31"/>
        <end position="105"/>
    </location>
</feature>
<organism evidence="3 4">
    <name type="scientific">Acrobeloides nanus</name>
    <dbReference type="NCBI Taxonomy" id="290746"/>
    <lineage>
        <taxon>Eukaryota</taxon>
        <taxon>Metazoa</taxon>
        <taxon>Ecdysozoa</taxon>
        <taxon>Nematoda</taxon>
        <taxon>Chromadorea</taxon>
        <taxon>Rhabditida</taxon>
        <taxon>Tylenchina</taxon>
        <taxon>Cephalobomorpha</taxon>
        <taxon>Cephaloboidea</taxon>
        <taxon>Cephalobidae</taxon>
        <taxon>Acrobeloides</taxon>
    </lineage>
</organism>
<keyword evidence="1" id="KW-1133">Transmembrane helix</keyword>
<evidence type="ECO:0000256" key="1">
    <source>
        <dbReference type="SAM" id="Phobius"/>
    </source>
</evidence>
<keyword evidence="1" id="KW-0472">Membrane</keyword>
<dbReference type="SUPFAM" id="SSF56436">
    <property type="entry name" value="C-type lectin-like"/>
    <property type="match status" value="1"/>
</dbReference>
<keyword evidence="3" id="KW-1185">Reference proteome</keyword>
<dbReference type="Gene3D" id="3.10.100.10">
    <property type="entry name" value="Mannose-Binding Protein A, subunit A"/>
    <property type="match status" value="1"/>
</dbReference>
<reference evidence="4" key="1">
    <citation type="submission" date="2022-11" db="UniProtKB">
        <authorList>
            <consortium name="WormBaseParasite"/>
        </authorList>
    </citation>
    <scope>IDENTIFICATION</scope>
</reference>
<evidence type="ECO:0000259" key="2">
    <source>
        <dbReference type="PROSITE" id="PS50041"/>
    </source>
</evidence>
<name>A0A914E8U2_9BILA</name>
<dbReference type="WBParaSite" id="ACRNAN_scaffold618.g27899.t1">
    <property type="protein sequence ID" value="ACRNAN_scaffold618.g27899.t1"/>
    <property type="gene ID" value="ACRNAN_scaffold618.g27899"/>
</dbReference>
<evidence type="ECO:0000313" key="3">
    <source>
        <dbReference type="Proteomes" id="UP000887540"/>
    </source>
</evidence>
<evidence type="ECO:0000313" key="4">
    <source>
        <dbReference type="WBParaSite" id="ACRNAN_scaffold618.g27899.t1"/>
    </source>
</evidence>